<gene>
    <name evidence="1" type="primary">phnX</name>
    <name evidence="1" type="ORF">LMG28614_00975</name>
</gene>
<keyword evidence="1" id="KW-0378">Hydrolase</keyword>
<accession>A0A6S7B7H4</accession>
<keyword evidence="2" id="KW-1185">Reference proteome</keyword>
<dbReference type="EC" id="3.11.1.1" evidence="1"/>
<organism evidence="1 2">
    <name type="scientific">Paraburkholderia ultramafica</name>
    <dbReference type="NCBI Taxonomy" id="1544867"/>
    <lineage>
        <taxon>Bacteria</taxon>
        <taxon>Pseudomonadati</taxon>
        <taxon>Pseudomonadota</taxon>
        <taxon>Betaproteobacteria</taxon>
        <taxon>Burkholderiales</taxon>
        <taxon>Burkholderiaceae</taxon>
        <taxon>Paraburkholderia</taxon>
    </lineage>
</organism>
<name>A0A6S7B7H4_9BURK</name>
<dbReference type="RefSeq" id="WP_217469094.1">
    <property type="nucleotide sequence ID" value="NZ_CADIKK010000003.1"/>
</dbReference>
<dbReference type="GO" id="GO:0050194">
    <property type="term" value="F:phosphonoacetaldehyde hydrolase activity"/>
    <property type="evidence" value="ECO:0007669"/>
    <property type="project" value="UniProtKB-EC"/>
</dbReference>
<protein>
    <submittedName>
        <fullName evidence="1">Phosphonoacetaldehyde hydrolase</fullName>
        <ecNumber evidence="1">3.11.1.1</ecNumber>
    </submittedName>
</protein>
<dbReference type="AlphaFoldDB" id="A0A6S7B7H4"/>
<dbReference type="InterPro" id="IPR036412">
    <property type="entry name" value="HAD-like_sf"/>
</dbReference>
<dbReference type="EMBL" id="CADIKK010000003">
    <property type="protein sequence ID" value="CAB3780006.1"/>
    <property type="molecule type" value="Genomic_DNA"/>
</dbReference>
<evidence type="ECO:0000313" key="2">
    <source>
        <dbReference type="Proteomes" id="UP000494365"/>
    </source>
</evidence>
<reference evidence="1 2" key="1">
    <citation type="submission" date="2020-04" db="EMBL/GenBank/DDBJ databases">
        <authorList>
            <person name="De Canck E."/>
        </authorList>
    </citation>
    <scope>NUCLEOTIDE SEQUENCE [LARGE SCALE GENOMIC DNA]</scope>
    <source>
        <strain evidence="1 2">LMG 28614</strain>
    </source>
</reference>
<dbReference type="Proteomes" id="UP000494365">
    <property type="component" value="Unassembled WGS sequence"/>
</dbReference>
<sequence length="53" mass="5783">MKHVKNVKHVKHVKHVKAVIFDWAGTVVDYGSLAPMGAFVETFEQFGVDAGGV</sequence>
<proteinExistence type="predicted"/>
<evidence type="ECO:0000313" key="1">
    <source>
        <dbReference type="EMBL" id="CAB3780006.1"/>
    </source>
</evidence>
<dbReference type="SUPFAM" id="SSF56784">
    <property type="entry name" value="HAD-like"/>
    <property type="match status" value="1"/>
</dbReference>